<reference evidence="6 7" key="1">
    <citation type="submission" date="2018-08" db="EMBL/GenBank/DDBJ databases">
        <title>A genome reference for cultivated species of the human gut microbiota.</title>
        <authorList>
            <person name="Zou Y."/>
            <person name="Xue W."/>
            <person name="Luo G."/>
        </authorList>
    </citation>
    <scope>NUCLEOTIDE SEQUENCE [LARGE SCALE GENOMIC DNA]</scope>
    <source>
        <strain evidence="6 7">AF38-24</strain>
    </source>
</reference>
<gene>
    <name evidence="6" type="ORF">DW028_04385</name>
</gene>
<evidence type="ECO:0000313" key="6">
    <source>
        <dbReference type="EMBL" id="RHL29865.1"/>
    </source>
</evidence>
<dbReference type="Proteomes" id="UP000283297">
    <property type="component" value="Unassembled WGS sequence"/>
</dbReference>
<evidence type="ECO:0000313" key="7">
    <source>
        <dbReference type="Proteomes" id="UP000283297"/>
    </source>
</evidence>
<dbReference type="SUPFAM" id="SSF51735">
    <property type="entry name" value="NAD(P)-binding Rossmann-fold domains"/>
    <property type="match status" value="1"/>
</dbReference>
<dbReference type="AlphaFoldDB" id="A0A415K0L7"/>
<dbReference type="EMBL" id="QRON01000002">
    <property type="protein sequence ID" value="RHL29865.1"/>
    <property type="molecule type" value="Genomic_DNA"/>
</dbReference>
<dbReference type="InterPro" id="IPR001509">
    <property type="entry name" value="Epimerase_deHydtase"/>
</dbReference>
<keyword evidence="2" id="KW-0210">Decarboxylase</keyword>
<evidence type="ECO:0000259" key="5">
    <source>
        <dbReference type="Pfam" id="PF01370"/>
    </source>
</evidence>
<feature type="domain" description="NAD-dependent epimerase/dehydratase" evidence="5">
    <location>
        <begin position="32"/>
        <end position="277"/>
    </location>
</feature>
<dbReference type="RefSeq" id="WP_118369517.1">
    <property type="nucleotide sequence ID" value="NZ_QRON01000002.1"/>
</dbReference>
<dbReference type="PANTHER" id="PTHR43078">
    <property type="entry name" value="UDP-GLUCURONIC ACID DECARBOXYLASE-RELATED"/>
    <property type="match status" value="1"/>
</dbReference>
<proteinExistence type="predicted"/>
<comment type="caution">
    <text evidence="6">The sequence shown here is derived from an EMBL/GenBank/DDBJ whole genome shotgun (WGS) entry which is preliminary data.</text>
</comment>
<protein>
    <submittedName>
        <fullName evidence="6">NAD-dependent epimerase/dehydratase family protein</fullName>
    </submittedName>
</protein>
<evidence type="ECO:0000256" key="2">
    <source>
        <dbReference type="ARBA" id="ARBA00022793"/>
    </source>
</evidence>
<dbReference type="Pfam" id="PF01370">
    <property type="entry name" value="Epimerase"/>
    <property type="match status" value="1"/>
</dbReference>
<dbReference type="GO" id="GO:0042732">
    <property type="term" value="P:D-xylose metabolic process"/>
    <property type="evidence" value="ECO:0007669"/>
    <property type="project" value="InterPro"/>
</dbReference>
<dbReference type="GO" id="GO:0048040">
    <property type="term" value="F:UDP-glucuronate decarboxylase activity"/>
    <property type="evidence" value="ECO:0007669"/>
    <property type="project" value="TreeGrafter"/>
</dbReference>
<dbReference type="PANTHER" id="PTHR43078:SF7">
    <property type="entry name" value="UDP-GLUCURONATE DECARBOXYLASE"/>
    <property type="match status" value="1"/>
</dbReference>
<name>A0A415K0L7_9FIRM</name>
<organism evidence="6 7">
    <name type="scientific">Agathobacter rectalis</name>
    <dbReference type="NCBI Taxonomy" id="39491"/>
    <lineage>
        <taxon>Bacteria</taxon>
        <taxon>Bacillati</taxon>
        <taxon>Bacillota</taxon>
        <taxon>Clostridia</taxon>
        <taxon>Lachnospirales</taxon>
        <taxon>Lachnospiraceae</taxon>
        <taxon>Agathobacter</taxon>
    </lineage>
</organism>
<dbReference type="InterPro" id="IPR044516">
    <property type="entry name" value="UXS-like"/>
</dbReference>
<accession>A0A415K0L7</accession>
<sequence length="350" mass="39306">MSLYSHGVVQADMDRIVSDSSVPFEQLKDKTILITGATGMLAYYMTCVCMHLNRTQSYNIHVIALVRNELKAKAKFEEFMGDEHFELCVQDVCQPINLNEHIDYIVHAAGAASPWFIKHDPVGIVKANTIGTMNVMECAKESGASNVLFLSTREIYGEVKGVSMIKETDMGIIDPKEPRSCYPESKRMSEQILQSYYSQYKVPYTLARIAHSYGPGMIIENDGRVMSDFICDTVHRRNIVLKSEGLAERAFCYITDAVTALFIILLKGTVTEAYNVANETEPTPIKDVAQKLVELFPENNRQVIFEIAKDTSGYCAYKRVGLDTTKLEELGWSAKVKLEDGMKNTVLSFE</sequence>
<evidence type="ECO:0000256" key="1">
    <source>
        <dbReference type="ARBA" id="ARBA00001911"/>
    </source>
</evidence>
<keyword evidence="4" id="KW-0456">Lyase</keyword>
<evidence type="ECO:0000256" key="3">
    <source>
        <dbReference type="ARBA" id="ARBA00023027"/>
    </source>
</evidence>
<keyword evidence="3" id="KW-0520">NAD</keyword>
<comment type="cofactor">
    <cofactor evidence="1">
        <name>NAD(+)</name>
        <dbReference type="ChEBI" id="CHEBI:57540"/>
    </cofactor>
</comment>
<dbReference type="GO" id="GO:0070403">
    <property type="term" value="F:NAD+ binding"/>
    <property type="evidence" value="ECO:0007669"/>
    <property type="project" value="InterPro"/>
</dbReference>
<dbReference type="GO" id="GO:0005737">
    <property type="term" value="C:cytoplasm"/>
    <property type="evidence" value="ECO:0007669"/>
    <property type="project" value="TreeGrafter"/>
</dbReference>
<dbReference type="Gene3D" id="3.40.50.720">
    <property type="entry name" value="NAD(P)-binding Rossmann-like Domain"/>
    <property type="match status" value="1"/>
</dbReference>
<evidence type="ECO:0000256" key="4">
    <source>
        <dbReference type="ARBA" id="ARBA00023239"/>
    </source>
</evidence>
<dbReference type="InterPro" id="IPR036291">
    <property type="entry name" value="NAD(P)-bd_dom_sf"/>
</dbReference>